<reference evidence="4" key="1">
    <citation type="submission" date="2019-11" db="EMBL/GenBank/DDBJ databases">
        <title>Isolation and characterization of a novel species in the genus Sulfuriferula.</title>
        <authorList>
            <person name="Mochizuki J."/>
            <person name="Kojima H."/>
            <person name="Fukui M."/>
        </authorList>
    </citation>
    <scope>NUCLEOTIDE SEQUENCE [LARGE SCALE GENOMIC DNA]</scope>
    <source>
        <strain evidence="4">SGTM</strain>
    </source>
</reference>
<organism evidence="3 4">
    <name type="scientific">Sulfuriferula nivalis</name>
    <dbReference type="NCBI Taxonomy" id="2675298"/>
    <lineage>
        <taxon>Bacteria</taxon>
        <taxon>Pseudomonadati</taxon>
        <taxon>Pseudomonadota</taxon>
        <taxon>Betaproteobacteria</taxon>
        <taxon>Nitrosomonadales</taxon>
        <taxon>Sulfuricellaceae</taxon>
        <taxon>Sulfuriferula</taxon>
    </lineage>
</organism>
<evidence type="ECO:0000313" key="4">
    <source>
        <dbReference type="Proteomes" id="UP000463939"/>
    </source>
</evidence>
<dbReference type="GO" id="GO:0009055">
    <property type="term" value="F:electron transfer activity"/>
    <property type="evidence" value="ECO:0007669"/>
    <property type="project" value="InterPro"/>
</dbReference>
<feature type="transmembrane region" description="Helical" evidence="1">
    <location>
        <begin position="153"/>
        <end position="172"/>
    </location>
</feature>
<keyword evidence="1" id="KW-0812">Transmembrane</keyword>
<keyword evidence="4" id="KW-1185">Reference proteome</keyword>
<feature type="domain" description="Urate oxidase N-terminal" evidence="2">
    <location>
        <begin position="4"/>
        <end position="299"/>
    </location>
</feature>
<dbReference type="Proteomes" id="UP000463939">
    <property type="component" value="Chromosome"/>
</dbReference>
<feature type="transmembrane region" description="Helical" evidence="1">
    <location>
        <begin position="91"/>
        <end position="111"/>
    </location>
</feature>
<dbReference type="KEGG" id="sniv:SFSGTM_16440"/>
<dbReference type="AlphaFoldDB" id="A0A809RH23"/>
<dbReference type="EMBL" id="AP021881">
    <property type="protein sequence ID" value="BBP00936.1"/>
    <property type="molecule type" value="Genomic_DNA"/>
</dbReference>
<dbReference type="RefSeq" id="WP_162084776.1">
    <property type="nucleotide sequence ID" value="NZ_AP021881.1"/>
</dbReference>
<evidence type="ECO:0000259" key="2">
    <source>
        <dbReference type="Pfam" id="PF06181"/>
    </source>
</evidence>
<gene>
    <name evidence="3" type="ORF">SFSGTM_16440</name>
</gene>
<sequence length="399" mass="43914">MDAYWLEWLNFLGRWVHLITGIAWIGASFYFVWLDNHLRVPIDPADSYKGISGEVWSVHGGGFYHAQKYRVAPEQLPEPLHWFKWEAYSTWLSGFFMLSLVYYVGADTYLIDPAVAVLTPEQAIAIGIGTLIAGWLIYDGLCRSPLGRDDRLLGLAVLALSVFAAWGLTHVFSGRGAFIHYGAMLGTLMVGNVFFVIMPGQRELIKAKLAGRKPDATPGLKAKQRSVHNTYFTLPVIFTMMSNHYAMLFNHAYNWVLLVAISLAGAAIRVYFVSRHKGQPSKLPLLLGIGLLVGVAIAISPAAVTPPETVEAPAAQFAKVVHIVQTRCVACHAEHPTQAGFVAAPKGIMLDTPTRVAMQETLVYQQVSSRAMPLGNLTAMTEQERQLIVAWHDAGALTQ</sequence>
<dbReference type="SUPFAM" id="SSF46626">
    <property type="entry name" value="Cytochrome c"/>
    <property type="match status" value="1"/>
</dbReference>
<feature type="transmembrane region" description="Helical" evidence="1">
    <location>
        <begin position="284"/>
        <end position="304"/>
    </location>
</feature>
<evidence type="ECO:0000256" key="1">
    <source>
        <dbReference type="SAM" id="Phobius"/>
    </source>
</evidence>
<protein>
    <recommendedName>
        <fullName evidence="2">Urate oxidase N-terminal domain-containing protein</fullName>
    </recommendedName>
</protein>
<feature type="transmembrane region" description="Helical" evidence="1">
    <location>
        <begin position="178"/>
        <end position="198"/>
    </location>
</feature>
<dbReference type="InterPro" id="IPR036909">
    <property type="entry name" value="Cyt_c-like_dom_sf"/>
</dbReference>
<evidence type="ECO:0000313" key="3">
    <source>
        <dbReference type="EMBL" id="BBP00936.1"/>
    </source>
</evidence>
<dbReference type="Pfam" id="PF06181">
    <property type="entry name" value="Urate_ox_N"/>
    <property type="match status" value="1"/>
</dbReference>
<proteinExistence type="predicted"/>
<keyword evidence="1" id="KW-0472">Membrane</keyword>
<dbReference type="GO" id="GO:0020037">
    <property type="term" value="F:heme binding"/>
    <property type="evidence" value="ECO:0007669"/>
    <property type="project" value="InterPro"/>
</dbReference>
<accession>A0A809RH23</accession>
<feature type="transmembrane region" description="Helical" evidence="1">
    <location>
        <begin position="252"/>
        <end position="272"/>
    </location>
</feature>
<feature type="transmembrane region" description="Helical" evidence="1">
    <location>
        <begin position="15"/>
        <end position="34"/>
    </location>
</feature>
<name>A0A809RH23_9PROT</name>
<keyword evidence="1" id="KW-1133">Transmembrane helix</keyword>
<dbReference type="InterPro" id="IPR010389">
    <property type="entry name" value="Urate_ox_N"/>
</dbReference>
<feature type="transmembrane region" description="Helical" evidence="1">
    <location>
        <begin position="123"/>
        <end position="141"/>
    </location>
</feature>